<feature type="compositionally biased region" description="Acidic residues" evidence="6">
    <location>
        <begin position="9"/>
        <end position="31"/>
    </location>
</feature>
<keyword evidence="3" id="KW-0227">DNA damage</keyword>
<feature type="region of interest" description="Disordered" evidence="6">
    <location>
        <begin position="814"/>
        <end position="863"/>
    </location>
</feature>
<keyword evidence="5" id="KW-0539">Nucleus</keyword>
<proteinExistence type="inferred from homology"/>
<feature type="region of interest" description="Disordered" evidence="6">
    <location>
        <begin position="942"/>
        <end position="1135"/>
    </location>
</feature>
<evidence type="ECO:0000256" key="1">
    <source>
        <dbReference type="ARBA" id="ARBA00004123"/>
    </source>
</evidence>
<dbReference type="InterPro" id="IPR042488">
    <property type="entry name" value="Rad4_BHD3_sf"/>
</dbReference>
<feature type="region of interest" description="Disordered" evidence="6">
    <location>
        <begin position="745"/>
        <end position="797"/>
    </location>
</feature>
<feature type="domain" description="Rad4 beta-hairpin" evidence="7">
    <location>
        <begin position="488"/>
        <end position="542"/>
    </location>
</feature>
<feature type="region of interest" description="Disordered" evidence="6">
    <location>
        <begin position="1"/>
        <end position="32"/>
    </location>
</feature>
<dbReference type="GO" id="GO:0006289">
    <property type="term" value="P:nucleotide-excision repair"/>
    <property type="evidence" value="ECO:0007669"/>
    <property type="project" value="InterPro"/>
</dbReference>
<dbReference type="GO" id="GO:0005737">
    <property type="term" value="C:cytoplasm"/>
    <property type="evidence" value="ECO:0007669"/>
    <property type="project" value="TreeGrafter"/>
</dbReference>
<dbReference type="SMART" id="SM01032">
    <property type="entry name" value="BHD_3"/>
    <property type="match status" value="1"/>
</dbReference>
<comment type="similarity">
    <text evidence="2">Belongs to the XPC family.</text>
</comment>
<keyword evidence="11" id="KW-1185">Reference proteome</keyword>
<comment type="caution">
    <text evidence="10">The sequence shown here is derived from an EMBL/GenBank/DDBJ whole genome shotgun (WGS) entry which is preliminary data.</text>
</comment>
<dbReference type="SUPFAM" id="SSF54001">
    <property type="entry name" value="Cysteine proteinases"/>
    <property type="match status" value="1"/>
</dbReference>
<dbReference type="Pfam" id="PF10404">
    <property type="entry name" value="BHD_2"/>
    <property type="match status" value="1"/>
</dbReference>
<evidence type="ECO:0000259" key="7">
    <source>
        <dbReference type="SMART" id="SM01030"/>
    </source>
</evidence>
<sequence length="1135" mass="124631">MTMSMSSDREEDVSLQQDESSEDEFDWEEVEVPEHQPQHLEITFQVNPKTKSPNKKKGITHAERLIRIDCHKVHTVALIANARVRNKWLNDPLLHARLLSLTPLHLQTAFGAIHKSRVPDQNQRGRMFERAVEALAIWWATTYFEVVPEGHIRNRTFDEIQSQLEIRGLHVPNVNDPDAVLELETLEDIVGSETETIRSEKSIMKHALMASGSRDTSAQLFTALCRALGIPARLVVSIQSVPWQASVGKPKPKYERKPKGKGKEVIKPENEVEESVAGPSSTHWEGLDGGQRLDGEAAPPKSEKAKGKEKAKPVIKLRKQKSKGHVLGAPRRLESPDPLTTPPVFWTEVFSRPDSKWFPVDPVRGLVNKRKGFDPTPSNVPAAQPQYLPGSAPSSITIRRFPGTRIENRMVYVLAFEEDGYARDVTRRYAREYGAKVAKVQGGSSAPNVGGGGKGRQAWWANVLSCIERPYRLHRDDLEDEELDLLQMKEGMPTTIGGFKDHPVYVLARHLKQTETIHPPPPATPELGTFRGEPVYPRSAVVSLKTSENWMRNMGRTVRAGEQPMKMVKVRAGTVNRMRELEGLKDDLRVAGQDDSNEATSSSGPEIMQGLYAYSQTEPYVPEPVVNGKVPKNSFGNIDLYVPSMLPKGAVHIPFKGVAKIARKMGWDYAEAVTGFEFKKRRAFPIIEGIVVAAENEGPILEAFWEAEREAEEKARIKREDRVLKQWTRLIHGLRIRQRLQDQYATTSGKATHEASHCANKRGNKTNEAAAEKEVGSISEDDDNDDRDVPSDNAGGFLAGADRVVQAFHLPKNTHVVLPSPGPPPPSHNTRKDKGGSKSAVAHHDEEYEDDSDSGDAPDFNTYDIEDMDVDIPLADADIDTGGASSRAVSVDYVPKTMQQMAEEAEAARLNAPVSESEEEEIIIGGAVPAAVGGQKQTSLKIALPSKASTPNTRASSRSARGSATPAKAKAKGKAKTPAANGKTRGKAKAKSTPKAKVNGRRGKRARKDAESEEEDDDLDLDEDDDLDLDANEDEDEDDAVDSEAEAEAETASAQPIADSTPDTRKRKRGSAATKINGSAASAPAVGVETATLTPTTTTTTPTTGRTLRPRPAKSPAQLAEERKREAAYRKAVAR</sequence>
<dbReference type="InterPro" id="IPR038765">
    <property type="entry name" value="Papain-like_cys_pep_sf"/>
</dbReference>
<feature type="compositionally biased region" description="Basic and acidic residues" evidence="6">
    <location>
        <begin position="252"/>
        <end position="270"/>
    </location>
</feature>
<feature type="compositionally biased region" description="Basic residues" evidence="6">
    <location>
        <begin position="313"/>
        <end position="324"/>
    </location>
</feature>
<dbReference type="Proteomes" id="UP000807469">
    <property type="component" value="Unassembled WGS sequence"/>
</dbReference>
<dbReference type="GO" id="GO:0006298">
    <property type="term" value="P:mismatch repair"/>
    <property type="evidence" value="ECO:0007669"/>
    <property type="project" value="TreeGrafter"/>
</dbReference>
<dbReference type="Pfam" id="PF10403">
    <property type="entry name" value="BHD_1"/>
    <property type="match status" value="1"/>
</dbReference>
<dbReference type="Gene3D" id="3.90.260.10">
    <property type="entry name" value="Transglutaminase-like"/>
    <property type="match status" value="1"/>
</dbReference>
<dbReference type="InterPro" id="IPR018325">
    <property type="entry name" value="Rad4/PNGase_transGLS-fold"/>
</dbReference>
<dbReference type="GO" id="GO:0000111">
    <property type="term" value="C:nucleotide-excision repair factor 2 complex"/>
    <property type="evidence" value="ECO:0007669"/>
    <property type="project" value="TreeGrafter"/>
</dbReference>
<dbReference type="SMART" id="SM01030">
    <property type="entry name" value="BHD_1"/>
    <property type="match status" value="1"/>
</dbReference>
<feature type="compositionally biased region" description="Basic and acidic residues" evidence="6">
    <location>
        <begin position="1120"/>
        <end position="1129"/>
    </location>
</feature>
<dbReference type="Pfam" id="PF01841">
    <property type="entry name" value="Transglut_core"/>
    <property type="match status" value="1"/>
</dbReference>
<evidence type="ECO:0000256" key="4">
    <source>
        <dbReference type="ARBA" id="ARBA00023204"/>
    </source>
</evidence>
<evidence type="ECO:0000256" key="6">
    <source>
        <dbReference type="SAM" id="MobiDB-lite"/>
    </source>
</evidence>
<dbReference type="InterPro" id="IPR002931">
    <property type="entry name" value="Transglutaminase-like"/>
</dbReference>
<evidence type="ECO:0000259" key="9">
    <source>
        <dbReference type="SMART" id="SM01032"/>
    </source>
</evidence>
<feature type="compositionally biased region" description="Basic and acidic residues" evidence="6">
    <location>
        <begin position="830"/>
        <end position="846"/>
    </location>
</feature>
<dbReference type="Pfam" id="PF10405">
    <property type="entry name" value="BHD_3"/>
    <property type="match status" value="1"/>
</dbReference>
<feature type="region of interest" description="Disordered" evidence="6">
    <location>
        <begin position="246"/>
        <end position="335"/>
    </location>
</feature>
<dbReference type="Gene3D" id="2.20.20.110">
    <property type="entry name" value="Rad4, beta-hairpin domain BHD1"/>
    <property type="match status" value="1"/>
</dbReference>
<feature type="compositionally biased region" description="Basic residues" evidence="6">
    <location>
        <begin position="984"/>
        <end position="1007"/>
    </location>
</feature>
<dbReference type="GO" id="GO:0003697">
    <property type="term" value="F:single-stranded DNA binding"/>
    <property type="evidence" value="ECO:0007669"/>
    <property type="project" value="TreeGrafter"/>
</dbReference>
<dbReference type="OrthoDB" id="300780at2759"/>
<feature type="compositionally biased region" description="Basic and acidic residues" evidence="6">
    <location>
        <begin position="291"/>
        <end position="312"/>
    </location>
</feature>
<accession>A0A9P6D6N1</accession>
<evidence type="ECO:0000256" key="5">
    <source>
        <dbReference type="ARBA" id="ARBA00023242"/>
    </source>
</evidence>
<feature type="compositionally biased region" description="Low complexity" evidence="6">
    <location>
        <begin position="954"/>
        <end position="968"/>
    </location>
</feature>
<dbReference type="FunFam" id="3.30.70.2460:FF:000001">
    <property type="entry name" value="DNA repair protein Rad4 family"/>
    <property type="match status" value="1"/>
</dbReference>
<dbReference type="InterPro" id="IPR004583">
    <property type="entry name" value="DNA_repair_Rad4"/>
</dbReference>
<feature type="compositionally biased region" description="Low complexity" evidence="6">
    <location>
        <begin position="1090"/>
        <end position="1107"/>
    </location>
</feature>
<dbReference type="InterPro" id="IPR018327">
    <property type="entry name" value="BHD_2"/>
</dbReference>
<evidence type="ECO:0000313" key="10">
    <source>
        <dbReference type="EMBL" id="KAF9485754.1"/>
    </source>
</evidence>
<dbReference type="Pfam" id="PF03835">
    <property type="entry name" value="Rad4"/>
    <property type="match status" value="1"/>
</dbReference>
<feature type="domain" description="Rad4 beta-hairpin" evidence="9">
    <location>
        <begin position="630"/>
        <end position="704"/>
    </location>
</feature>
<keyword evidence="4" id="KW-0234">DNA repair</keyword>
<protein>
    <submittedName>
        <fullName evidence="10">Rad4-domain-containing protein</fullName>
    </submittedName>
</protein>
<evidence type="ECO:0000256" key="3">
    <source>
        <dbReference type="ARBA" id="ARBA00022763"/>
    </source>
</evidence>
<dbReference type="EMBL" id="MU155133">
    <property type="protein sequence ID" value="KAF9485754.1"/>
    <property type="molecule type" value="Genomic_DNA"/>
</dbReference>
<comment type="subcellular location">
    <subcellularLocation>
        <location evidence="1">Nucleus</location>
    </subcellularLocation>
</comment>
<feature type="region of interest" description="Disordered" evidence="6">
    <location>
        <begin position="372"/>
        <end position="394"/>
    </location>
</feature>
<dbReference type="PANTHER" id="PTHR12135:SF0">
    <property type="entry name" value="DNA REPAIR PROTEIN COMPLEMENTING XP-C CELLS"/>
    <property type="match status" value="1"/>
</dbReference>
<organism evidence="10 11">
    <name type="scientific">Pholiota conissans</name>
    <dbReference type="NCBI Taxonomy" id="109636"/>
    <lineage>
        <taxon>Eukaryota</taxon>
        <taxon>Fungi</taxon>
        <taxon>Dikarya</taxon>
        <taxon>Basidiomycota</taxon>
        <taxon>Agaricomycotina</taxon>
        <taxon>Agaricomycetes</taxon>
        <taxon>Agaricomycetidae</taxon>
        <taxon>Agaricales</taxon>
        <taxon>Agaricineae</taxon>
        <taxon>Strophariaceae</taxon>
        <taxon>Pholiota</taxon>
    </lineage>
</organism>
<reference evidence="10" key="1">
    <citation type="submission" date="2020-11" db="EMBL/GenBank/DDBJ databases">
        <authorList>
            <consortium name="DOE Joint Genome Institute"/>
            <person name="Ahrendt S."/>
            <person name="Riley R."/>
            <person name="Andreopoulos W."/>
            <person name="Labutti K."/>
            <person name="Pangilinan J."/>
            <person name="Ruiz-Duenas F.J."/>
            <person name="Barrasa J.M."/>
            <person name="Sanchez-Garcia M."/>
            <person name="Camarero S."/>
            <person name="Miyauchi S."/>
            <person name="Serrano A."/>
            <person name="Linde D."/>
            <person name="Babiker R."/>
            <person name="Drula E."/>
            <person name="Ayuso-Fernandez I."/>
            <person name="Pacheco R."/>
            <person name="Padilla G."/>
            <person name="Ferreira P."/>
            <person name="Barriuso J."/>
            <person name="Kellner H."/>
            <person name="Castanera R."/>
            <person name="Alfaro M."/>
            <person name="Ramirez L."/>
            <person name="Pisabarro A.G."/>
            <person name="Kuo A."/>
            <person name="Tritt A."/>
            <person name="Lipzen A."/>
            <person name="He G."/>
            <person name="Yan M."/>
            <person name="Ng V."/>
            <person name="Cullen D."/>
            <person name="Martin F."/>
            <person name="Rosso M.-N."/>
            <person name="Henrissat B."/>
            <person name="Hibbett D."/>
            <person name="Martinez A.T."/>
            <person name="Grigoriev I.V."/>
        </authorList>
    </citation>
    <scope>NUCLEOTIDE SEQUENCE</scope>
    <source>
        <strain evidence="10">CIRM-BRFM 674</strain>
    </source>
</reference>
<evidence type="ECO:0000256" key="2">
    <source>
        <dbReference type="ARBA" id="ARBA00009525"/>
    </source>
</evidence>
<dbReference type="InterPro" id="IPR036985">
    <property type="entry name" value="Transglutaminase-like_sf"/>
</dbReference>
<dbReference type="SMART" id="SM01031">
    <property type="entry name" value="BHD_2"/>
    <property type="match status" value="1"/>
</dbReference>
<evidence type="ECO:0000259" key="8">
    <source>
        <dbReference type="SMART" id="SM01031"/>
    </source>
</evidence>
<dbReference type="GO" id="GO:0003684">
    <property type="term" value="F:damaged DNA binding"/>
    <property type="evidence" value="ECO:0007669"/>
    <property type="project" value="InterPro"/>
</dbReference>
<feature type="compositionally biased region" description="Acidic residues" evidence="6">
    <location>
        <begin position="1011"/>
        <end position="1049"/>
    </location>
</feature>
<gene>
    <name evidence="10" type="ORF">BDN70DRAFT_870617</name>
</gene>
<evidence type="ECO:0000313" key="11">
    <source>
        <dbReference type="Proteomes" id="UP000807469"/>
    </source>
</evidence>
<dbReference type="InterPro" id="IPR018326">
    <property type="entry name" value="Rad4_beta-hairpin_dom1"/>
</dbReference>
<dbReference type="GO" id="GO:0071942">
    <property type="term" value="C:XPC complex"/>
    <property type="evidence" value="ECO:0007669"/>
    <property type="project" value="TreeGrafter"/>
</dbReference>
<dbReference type="InterPro" id="IPR018328">
    <property type="entry name" value="Rad4_beta-hairpin_dom3"/>
</dbReference>
<dbReference type="PANTHER" id="PTHR12135">
    <property type="entry name" value="DNA REPAIR PROTEIN XP-C / RAD4"/>
    <property type="match status" value="1"/>
</dbReference>
<dbReference type="Gene3D" id="3.30.70.2460">
    <property type="entry name" value="Rad4, beta-hairpin domain BHD3"/>
    <property type="match status" value="1"/>
</dbReference>
<feature type="domain" description="Rad4 beta-hairpin" evidence="8">
    <location>
        <begin position="544"/>
        <end position="623"/>
    </location>
</feature>
<dbReference type="AlphaFoldDB" id="A0A9P6D6N1"/>
<name>A0A9P6D6N1_9AGAR</name>
<feature type="compositionally biased region" description="Acidic residues" evidence="6">
    <location>
        <begin position="847"/>
        <end position="856"/>
    </location>
</feature>